<dbReference type="RefSeq" id="WP_183206107.1">
    <property type="nucleotide sequence ID" value="NZ_JAAAMM010000001.1"/>
</dbReference>
<accession>A0A7W6HAN5</accession>
<name>A0A7W6HAN5_9HYPH</name>
<proteinExistence type="predicted"/>
<dbReference type="Proteomes" id="UP000588647">
    <property type="component" value="Unassembled WGS sequence"/>
</dbReference>
<dbReference type="EMBL" id="JACIEM010000001">
    <property type="protein sequence ID" value="MBB4001597.1"/>
    <property type="molecule type" value="Genomic_DNA"/>
</dbReference>
<reference evidence="1 2" key="1">
    <citation type="submission" date="2020-08" db="EMBL/GenBank/DDBJ databases">
        <title>Genomic Encyclopedia of Type Strains, Phase IV (KMG-IV): sequencing the most valuable type-strain genomes for metagenomic binning, comparative biology and taxonomic classification.</title>
        <authorList>
            <person name="Goeker M."/>
        </authorList>
    </citation>
    <scope>NUCLEOTIDE SEQUENCE [LARGE SCALE GENOMIC DNA]</scope>
    <source>
        <strain evidence="1 2">DSM 103570</strain>
    </source>
</reference>
<evidence type="ECO:0000313" key="1">
    <source>
        <dbReference type="EMBL" id="MBB4001597.1"/>
    </source>
</evidence>
<sequence length="103" mass="10905">MIVNSGTVSTTGLAAGLIISRGDYVTFFNGIHHLAQVTDTSGAGTTRTIEFEPPFPPGSAFTGAAVHFANPSLYMRPVAGSFQKSGDILFQQASFELIETRLP</sequence>
<comment type="caution">
    <text evidence="1">The sequence shown here is derived from an EMBL/GenBank/DDBJ whole genome shotgun (WGS) entry which is preliminary data.</text>
</comment>
<gene>
    <name evidence="1" type="ORF">GGR03_000644</name>
</gene>
<organism evidence="1 2">
    <name type="scientific">Aurantimonas endophytica</name>
    <dbReference type="NCBI Taxonomy" id="1522175"/>
    <lineage>
        <taxon>Bacteria</taxon>
        <taxon>Pseudomonadati</taxon>
        <taxon>Pseudomonadota</taxon>
        <taxon>Alphaproteobacteria</taxon>
        <taxon>Hyphomicrobiales</taxon>
        <taxon>Aurantimonadaceae</taxon>
        <taxon>Aurantimonas</taxon>
    </lineage>
</organism>
<protein>
    <submittedName>
        <fullName evidence="1">Uncharacterized protein</fullName>
    </submittedName>
</protein>
<dbReference type="AlphaFoldDB" id="A0A7W6HAN5"/>
<keyword evidence="2" id="KW-1185">Reference proteome</keyword>
<evidence type="ECO:0000313" key="2">
    <source>
        <dbReference type="Proteomes" id="UP000588647"/>
    </source>
</evidence>